<sequence length="950" mass="95510">MVEPANSPEQRMQPGASPSGRHHDDGKRTRVGVNREGLTTPPAAKPPVRWGSGAKRRESDEEGVSGGLLPPAALGSPAGGRGSALLAAAAAGRVGSTSVRFADPPPVSALKRDGSQRDAAPSGGGGAEHSDAAGLLPGAAPGPRISRVRLVDGHDADDGASVAASETASVGGGQASRANSGTSVVGANRPDAAESRAVTLLATKLIARDINYRQEFEAIMETFGAVFPKSCLENFFETHAIALPNNRQLMILTLYQAGEDGDRIDGVSLLKDLDRAAFKRFAIASSKGAPGADAGSKRASVTSVQKSDKSRILTLVSTQLNRDKSFSINAGGDELTDAQHIQELIEQIDLNNILIPIGTRAKYVPATDDPESFQVPVWSLRAMHKRKQERERFLIGNDPDFKKLGQTGRDALRKRLARRSMFQQQEIIANAVVAAARAAVEPSVRRAENSIHSAAPSRMGSFQQSRSGSLNRGTSVDAIGGGPMRPRSAAPPRASGVSPGGALRPVTALPPRAPAPSTPPGAAAAMGSLGAGVGVSPGGGLSVKPVTVPVGSGVSPSLAAKRPSEHDAVPLRPAPLLHSDKANGGAEHDNKKDSNLYHSGGGGGVGRAPATPPHVAPRSPAHPASHGHASGAGGVGGGGGGHELDAAEAAIRRLAAKSFGRAAAASDAGGDQRHPMVKPSTAASSGAGGGQGRSPRRSTDDNGVVDIHGAYSNGNSDAGAAPAPFAHAAAAAAAAAAAVAVADAPAASAPYMTSFSEPDAVGLIGREHEHDPHGGAAGRPHRDPPSPRVLSTGPGRSMSAAAPRPGTSSTGAASAHGGVSVGRSPRPSSDAAPVGVISPRPPSQDAAARSASGIKKHCSAASRASAAGSGSGALRGASAGLSDEDEDDGGESLPGRTLHSPGPAPVLGSPSRRQSSSTSHPHSPIPLTAAGSHRALDLGVPPAVAEEPSE</sequence>
<dbReference type="InParanoid" id="A0A2K3D186"/>
<feature type="compositionally biased region" description="Low complexity" evidence="1">
    <location>
        <begin position="132"/>
        <end position="143"/>
    </location>
</feature>
<keyword evidence="3" id="KW-1185">Reference proteome</keyword>
<dbReference type="Proteomes" id="UP000006906">
    <property type="component" value="Chromosome 13"/>
</dbReference>
<feature type="region of interest" description="Disordered" evidence="1">
    <location>
        <begin position="665"/>
        <end position="710"/>
    </location>
</feature>
<feature type="region of interest" description="Disordered" evidence="1">
    <location>
        <begin position="448"/>
        <end position="524"/>
    </location>
</feature>
<dbReference type="KEGG" id="cre:CHLRE_13g603050v5"/>
<feature type="compositionally biased region" description="Polar residues" evidence="1">
    <location>
        <begin position="460"/>
        <end position="474"/>
    </location>
</feature>
<feature type="region of interest" description="Disordered" evidence="1">
    <location>
        <begin position="765"/>
        <end position="950"/>
    </location>
</feature>
<name>A0A2K3D186_CHLRE</name>
<feature type="compositionally biased region" description="Basic and acidic residues" evidence="1">
    <location>
        <begin position="578"/>
        <end position="595"/>
    </location>
</feature>
<evidence type="ECO:0000313" key="3">
    <source>
        <dbReference type="Proteomes" id="UP000006906"/>
    </source>
</evidence>
<feature type="compositionally biased region" description="Low complexity" evidence="1">
    <location>
        <begin position="616"/>
        <end position="629"/>
    </location>
</feature>
<proteinExistence type="predicted"/>
<feature type="region of interest" description="Disordered" evidence="1">
    <location>
        <begin position="1"/>
        <end position="145"/>
    </location>
</feature>
<organism evidence="2 3">
    <name type="scientific">Chlamydomonas reinhardtii</name>
    <name type="common">Chlamydomonas smithii</name>
    <dbReference type="NCBI Taxonomy" id="3055"/>
    <lineage>
        <taxon>Eukaryota</taxon>
        <taxon>Viridiplantae</taxon>
        <taxon>Chlorophyta</taxon>
        <taxon>core chlorophytes</taxon>
        <taxon>Chlorophyceae</taxon>
        <taxon>CS clade</taxon>
        <taxon>Chlamydomonadales</taxon>
        <taxon>Chlamydomonadaceae</taxon>
        <taxon>Chlamydomonas</taxon>
    </lineage>
</organism>
<feature type="compositionally biased region" description="Low complexity" evidence="1">
    <location>
        <begin position="484"/>
        <end position="502"/>
    </location>
</feature>
<dbReference type="ExpressionAtlas" id="A0A2K3D186">
    <property type="expression patterns" value="baseline and differential"/>
</dbReference>
<evidence type="ECO:0000256" key="1">
    <source>
        <dbReference type="SAM" id="MobiDB-lite"/>
    </source>
</evidence>
<feature type="compositionally biased region" description="Gly residues" evidence="1">
    <location>
        <begin position="630"/>
        <end position="641"/>
    </location>
</feature>
<feature type="compositionally biased region" description="Low complexity" evidence="1">
    <location>
        <begin position="67"/>
        <end position="76"/>
    </location>
</feature>
<feature type="region of interest" description="Disordered" evidence="1">
    <location>
        <begin position="554"/>
        <end position="643"/>
    </location>
</feature>
<dbReference type="RefSeq" id="XP_042917779.1">
    <property type="nucleotide sequence ID" value="XM_043069815.1"/>
</dbReference>
<dbReference type="GeneID" id="5724617"/>
<reference evidence="2 3" key="1">
    <citation type="journal article" date="2007" name="Science">
        <title>The Chlamydomonas genome reveals the evolution of key animal and plant functions.</title>
        <authorList>
            <person name="Merchant S.S."/>
            <person name="Prochnik S.E."/>
            <person name="Vallon O."/>
            <person name="Harris E.H."/>
            <person name="Karpowicz S.J."/>
            <person name="Witman G.B."/>
            <person name="Terry A."/>
            <person name="Salamov A."/>
            <person name="Fritz-Laylin L.K."/>
            <person name="Marechal-Drouard L."/>
            <person name="Marshall W.F."/>
            <person name="Qu L.H."/>
            <person name="Nelson D.R."/>
            <person name="Sanderfoot A.A."/>
            <person name="Spalding M.H."/>
            <person name="Kapitonov V.V."/>
            <person name="Ren Q."/>
            <person name="Ferris P."/>
            <person name="Lindquist E."/>
            <person name="Shapiro H."/>
            <person name="Lucas S.M."/>
            <person name="Grimwood J."/>
            <person name="Schmutz J."/>
            <person name="Cardol P."/>
            <person name="Cerutti H."/>
            <person name="Chanfreau G."/>
            <person name="Chen C.L."/>
            <person name="Cognat V."/>
            <person name="Croft M.T."/>
            <person name="Dent R."/>
            <person name="Dutcher S."/>
            <person name="Fernandez E."/>
            <person name="Fukuzawa H."/>
            <person name="Gonzalez-Ballester D."/>
            <person name="Gonzalez-Halphen D."/>
            <person name="Hallmann A."/>
            <person name="Hanikenne M."/>
            <person name="Hippler M."/>
            <person name="Inwood W."/>
            <person name="Jabbari K."/>
            <person name="Kalanon M."/>
            <person name="Kuras R."/>
            <person name="Lefebvre P.A."/>
            <person name="Lemaire S.D."/>
            <person name="Lobanov A.V."/>
            <person name="Lohr M."/>
            <person name="Manuell A."/>
            <person name="Meier I."/>
            <person name="Mets L."/>
            <person name="Mittag M."/>
            <person name="Mittelmeier T."/>
            <person name="Moroney J.V."/>
            <person name="Moseley J."/>
            <person name="Napoli C."/>
            <person name="Nedelcu A.M."/>
            <person name="Niyogi K."/>
            <person name="Novoselov S.V."/>
            <person name="Paulsen I.T."/>
            <person name="Pazour G."/>
            <person name="Purton S."/>
            <person name="Ral J.P."/>
            <person name="Riano-Pachon D.M."/>
            <person name="Riekhof W."/>
            <person name="Rymarquis L."/>
            <person name="Schroda M."/>
            <person name="Stern D."/>
            <person name="Umen J."/>
            <person name="Willows R."/>
            <person name="Wilson N."/>
            <person name="Zimmer S.L."/>
            <person name="Allmer J."/>
            <person name="Balk J."/>
            <person name="Bisova K."/>
            <person name="Chen C.J."/>
            <person name="Elias M."/>
            <person name="Gendler K."/>
            <person name="Hauser C."/>
            <person name="Lamb M.R."/>
            <person name="Ledford H."/>
            <person name="Long J.C."/>
            <person name="Minagawa J."/>
            <person name="Page M.D."/>
            <person name="Pan J."/>
            <person name="Pootakham W."/>
            <person name="Roje S."/>
            <person name="Rose A."/>
            <person name="Stahlberg E."/>
            <person name="Terauchi A.M."/>
            <person name="Yang P."/>
            <person name="Ball S."/>
            <person name="Bowler C."/>
            <person name="Dieckmann C.L."/>
            <person name="Gladyshev V.N."/>
            <person name="Green P."/>
            <person name="Jorgensen R."/>
            <person name="Mayfield S."/>
            <person name="Mueller-Roeber B."/>
            <person name="Rajamani S."/>
            <person name="Sayre R.T."/>
            <person name="Brokstein P."/>
            <person name="Dubchak I."/>
            <person name="Goodstein D."/>
            <person name="Hornick L."/>
            <person name="Huang Y.W."/>
            <person name="Jhaveri J."/>
            <person name="Luo Y."/>
            <person name="Martinez D."/>
            <person name="Ngau W.C."/>
            <person name="Otillar B."/>
            <person name="Poliakov A."/>
            <person name="Porter A."/>
            <person name="Szajkowski L."/>
            <person name="Werner G."/>
            <person name="Zhou K."/>
            <person name="Grigoriev I.V."/>
            <person name="Rokhsar D.S."/>
            <person name="Grossman A.R."/>
        </authorList>
    </citation>
    <scope>NUCLEOTIDE SEQUENCE [LARGE SCALE GENOMIC DNA]</scope>
    <source>
        <strain evidence="3">CC-503</strain>
    </source>
</reference>
<dbReference type="EMBL" id="CM008974">
    <property type="protein sequence ID" value="PNW74294.1"/>
    <property type="molecule type" value="Genomic_DNA"/>
</dbReference>
<accession>A0A2K3D186</accession>
<dbReference type="Gramene" id="PNW74294">
    <property type="protein sequence ID" value="PNW74294"/>
    <property type="gene ID" value="CHLRE_13g603050v5"/>
</dbReference>
<dbReference type="AlphaFoldDB" id="A0A2K3D186"/>
<feature type="compositionally biased region" description="Low complexity" evidence="1">
    <location>
        <begin position="859"/>
        <end position="881"/>
    </location>
</feature>
<evidence type="ECO:0000313" key="2">
    <source>
        <dbReference type="EMBL" id="PNW74294.1"/>
    </source>
</evidence>
<feature type="compositionally biased region" description="Polar residues" evidence="1">
    <location>
        <begin position="176"/>
        <end position="185"/>
    </location>
</feature>
<feature type="compositionally biased region" description="Low complexity" evidence="1">
    <location>
        <begin position="909"/>
        <end position="926"/>
    </location>
</feature>
<dbReference type="OrthoDB" id="544020at2759"/>
<feature type="region of interest" description="Disordered" evidence="1">
    <location>
        <begin position="157"/>
        <end position="187"/>
    </location>
</feature>
<protein>
    <submittedName>
        <fullName evidence="2">Uncharacterized protein</fullName>
    </submittedName>
</protein>
<feature type="compositionally biased region" description="Low complexity" evidence="1">
    <location>
        <begin position="806"/>
        <end position="824"/>
    </location>
</feature>
<gene>
    <name evidence="2" type="ORF">CHLRE_13g603050v5</name>
</gene>
<feature type="compositionally biased region" description="Low complexity" evidence="1">
    <location>
        <begin position="83"/>
        <end position="96"/>
    </location>
</feature>